<dbReference type="AlphaFoldDB" id="A0A328BT61"/>
<comment type="caution">
    <text evidence="2">The sequence shown here is derived from an EMBL/GenBank/DDBJ whole genome shotgun (WGS) entry which is preliminary data.</text>
</comment>
<protein>
    <submittedName>
        <fullName evidence="2">Uncharacterized protein</fullName>
    </submittedName>
</protein>
<dbReference type="EMBL" id="QHKM01000001">
    <property type="protein sequence ID" value="RAK70317.1"/>
    <property type="molecule type" value="Genomic_DNA"/>
</dbReference>
<feature type="transmembrane region" description="Helical" evidence="1">
    <location>
        <begin position="69"/>
        <end position="88"/>
    </location>
</feature>
<sequence length="96" mass="10434">MFAAFTIPLALVLLTLLCVSVSNLLYHGLLGFDRYEVEAGTVWWRHAKRTFLDLAGLGVVCGSFELSAAASQAVILAGAVLIPVGLLVRGHRRHFR</sequence>
<name>A0A328BT61_9BACT</name>
<keyword evidence="1" id="KW-0472">Membrane</keyword>
<accession>A0A328BT61</accession>
<evidence type="ECO:0000256" key="1">
    <source>
        <dbReference type="SAM" id="Phobius"/>
    </source>
</evidence>
<proteinExistence type="predicted"/>
<keyword evidence="1" id="KW-0812">Transmembrane</keyword>
<evidence type="ECO:0000313" key="2">
    <source>
        <dbReference type="EMBL" id="RAK70317.1"/>
    </source>
</evidence>
<gene>
    <name evidence="2" type="ORF">DLM85_05590</name>
</gene>
<evidence type="ECO:0000313" key="3">
    <source>
        <dbReference type="Proteomes" id="UP000248553"/>
    </source>
</evidence>
<dbReference type="RefSeq" id="WP_111477052.1">
    <property type="nucleotide sequence ID" value="NZ_QHKM01000001.1"/>
</dbReference>
<keyword evidence="3" id="KW-1185">Reference proteome</keyword>
<dbReference type="Proteomes" id="UP000248553">
    <property type="component" value="Unassembled WGS sequence"/>
</dbReference>
<organism evidence="2 3">
    <name type="scientific">Hymenobacter edaphi</name>
    <dbReference type="NCBI Taxonomy" id="2211146"/>
    <lineage>
        <taxon>Bacteria</taxon>
        <taxon>Pseudomonadati</taxon>
        <taxon>Bacteroidota</taxon>
        <taxon>Cytophagia</taxon>
        <taxon>Cytophagales</taxon>
        <taxon>Hymenobacteraceae</taxon>
        <taxon>Hymenobacter</taxon>
    </lineage>
</organism>
<keyword evidence="1" id="KW-1133">Transmembrane helix</keyword>
<reference evidence="3" key="1">
    <citation type="submission" date="2018-05" db="EMBL/GenBank/DDBJ databases">
        <authorList>
            <person name="Nie L."/>
        </authorList>
    </citation>
    <scope>NUCLEOTIDE SEQUENCE [LARGE SCALE GENOMIC DNA]</scope>
    <source>
        <strain evidence="3">NL</strain>
    </source>
</reference>